<dbReference type="AlphaFoldDB" id="D8M079"/>
<dbReference type="EMBL" id="FN668642">
    <property type="protein sequence ID" value="CBK21468.2"/>
    <property type="molecule type" value="Genomic_DNA"/>
</dbReference>
<dbReference type="InParanoid" id="D8M079"/>
<dbReference type="Proteomes" id="UP000008312">
    <property type="component" value="Unassembled WGS sequence"/>
</dbReference>
<proteinExistence type="predicted"/>
<evidence type="ECO:0000313" key="1">
    <source>
        <dbReference type="EMBL" id="CBK21468.2"/>
    </source>
</evidence>
<evidence type="ECO:0000313" key="2">
    <source>
        <dbReference type="Proteomes" id="UP000008312"/>
    </source>
</evidence>
<keyword evidence="2" id="KW-1185">Reference proteome</keyword>
<accession>D8M079</accession>
<reference evidence="1" key="1">
    <citation type="submission" date="2010-02" db="EMBL/GenBank/DDBJ databases">
        <title>Sequencing and annotation of the Blastocystis hominis genome.</title>
        <authorList>
            <person name="Wincker P."/>
        </authorList>
    </citation>
    <scope>NUCLEOTIDE SEQUENCE</scope>
    <source>
        <strain evidence="1">Singapore isolate B</strain>
    </source>
</reference>
<gene>
    <name evidence="1" type="ORF">GSBLH_T00001632001</name>
</gene>
<evidence type="ECO:0008006" key="3">
    <source>
        <dbReference type="Google" id="ProtNLM"/>
    </source>
</evidence>
<dbReference type="SMART" id="SM00728">
    <property type="entry name" value="ChW"/>
    <property type="match status" value="4"/>
</dbReference>
<organism evidence="1">
    <name type="scientific">Blastocystis hominis</name>
    <dbReference type="NCBI Taxonomy" id="12968"/>
    <lineage>
        <taxon>Eukaryota</taxon>
        <taxon>Sar</taxon>
        <taxon>Stramenopiles</taxon>
        <taxon>Bigyra</taxon>
        <taxon>Opalozoa</taxon>
        <taxon>Opalinata</taxon>
        <taxon>Blastocystidae</taxon>
        <taxon>Blastocystis</taxon>
    </lineage>
</organism>
<dbReference type="Pfam" id="PF07538">
    <property type="entry name" value="ChW"/>
    <property type="match status" value="3"/>
</dbReference>
<dbReference type="RefSeq" id="XP_012895516.1">
    <property type="nucleotide sequence ID" value="XM_013040062.1"/>
</dbReference>
<protein>
    <recommendedName>
        <fullName evidence="3">Clostridial hydrophobic W</fullName>
    </recommendedName>
</protein>
<dbReference type="GeneID" id="24918869"/>
<dbReference type="OrthoDB" id="10369842at2759"/>
<sequence>MNSFQSITFRSYSKSSGWSDWVKVGTISGKPDSNDALTSLQFKYTGVGKLDIQTYLESKEWVQASSDGSICGDTQCEKIIHALRMSLKNAVGYHVFYRVCFEDGNWTHWKRDGDMVGDTACQHYIVALDVRFAMDEPHLQYRLYIFNVGWTNFVGDNQVAGLEGKGQRAEALYIHYTGPGRIMLRCHVQNYGWMSDVQNDMVGGTQGKGLRLEAIQLRLVEAEGYHIYYSVCVKGMGWQPWVKDGETAGTEGKSTPLEALRIRIAL</sequence>
<name>D8M079_BLAHO</name>
<dbReference type="InterPro" id="IPR006637">
    <property type="entry name" value="ChW"/>
</dbReference>